<dbReference type="InterPro" id="IPR011928">
    <property type="entry name" value="Phage_phiJL001_Gp84"/>
</dbReference>
<dbReference type="AlphaFoldDB" id="A0A1K2I0S2"/>
<accession>A0A1K2I0S2</accession>
<dbReference type="OrthoDB" id="1633386at2"/>
<evidence type="ECO:0000313" key="3">
    <source>
        <dbReference type="Proteomes" id="UP000183447"/>
    </source>
</evidence>
<proteinExistence type="predicted"/>
<dbReference type="NCBIfam" id="TIGR02218">
    <property type="entry name" value="phg_TIGR02218"/>
    <property type="match status" value="1"/>
</dbReference>
<name>A0A1K2I0S2_9HYPH</name>
<dbReference type="RefSeq" id="WP_072345049.1">
    <property type="nucleotide sequence ID" value="NZ_FPKU01000003.1"/>
</dbReference>
<dbReference type="Pfam" id="PF09356">
    <property type="entry name" value="Phage_BR0599"/>
    <property type="match status" value="1"/>
</dbReference>
<dbReference type="EMBL" id="FPKU01000003">
    <property type="protein sequence ID" value="SFZ85871.1"/>
    <property type="molecule type" value="Genomic_DNA"/>
</dbReference>
<gene>
    <name evidence="2" type="ORF">SAMN02983003_3043</name>
</gene>
<dbReference type="STRING" id="665118.SAMN02983003_3043"/>
<dbReference type="Proteomes" id="UP000183447">
    <property type="component" value="Unassembled WGS sequence"/>
</dbReference>
<dbReference type="Pfam" id="PF09931">
    <property type="entry name" value="Phage_phiJL001_Gp84_N"/>
    <property type="match status" value="1"/>
</dbReference>
<feature type="domain" description="Bacteriophage phiJL001 Gp84 C-terminal" evidence="1">
    <location>
        <begin position="195"/>
        <end position="277"/>
    </location>
</feature>
<evidence type="ECO:0000313" key="2">
    <source>
        <dbReference type="EMBL" id="SFZ85871.1"/>
    </source>
</evidence>
<sequence length="296" mass="31561">MRVFADTFADHIASGATTLATCWRIARSDGVVLGFTDHDRPLAFEGTDFLPTSGLEGGEVARKLGAQIDTGEVAGVIASDAIAEADILLGRYDGARVETYRVNWRAPETRALMAVATIGEIVREDGAFRAELRSGQAALGRVSGRICQPLCDAELGDARCGVDVSAPALRAELEVLAVLDRYRLQVAGLSGFAPGWFTLGRAQWTSGGRSGIVDRIISQSRQGEADVLGFAEPVGERVVAGDLLVVIAGCDRRFATCREKFANAVNFRGFPHVPGSDLLLRYPRSGDVLDGRPLVS</sequence>
<protein>
    <recommendedName>
        <fullName evidence="1">Bacteriophage phiJL001 Gp84 C-terminal domain-containing protein</fullName>
    </recommendedName>
</protein>
<dbReference type="InterPro" id="IPR018964">
    <property type="entry name" value="Phage_phiJL001_Gp84_C"/>
</dbReference>
<evidence type="ECO:0000259" key="1">
    <source>
        <dbReference type="Pfam" id="PF09356"/>
    </source>
</evidence>
<keyword evidence="3" id="KW-1185">Reference proteome</keyword>
<reference evidence="2 3" key="1">
    <citation type="submission" date="2016-11" db="EMBL/GenBank/DDBJ databases">
        <authorList>
            <person name="Jaros S."/>
            <person name="Januszkiewicz K."/>
            <person name="Wedrychowicz H."/>
        </authorList>
    </citation>
    <scope>NUCLEOTIDE SEQUENCE [LARGE SCALE GENOMIC DNA]</scope>
    <source>
        <strain evidence="2 3">ATCC 23634</strain>
    </source>
</reference>
<organism evidence="2 3">
    <name type="scientific">Devosia enhydra</name>
    <dbReference type="NCBI Taxonomy" id="665118"/>
    <lineage>
        <taxon>Bacteria</taxon>
        <taxon>Pseudomonadati</taxon>
        <taxon>Pseudomonadota</taxon>
        <taxon>Alphaproteobacteria</taxon>
        <taxon>Hyphomicrobiales</taxon>
        <taxon>Devosiaceae</taxon>
        <taxon>Devosia</taxon>
    </lineage>
</organism>